<accession>A0AC58UIJ3</accession>
<reference evidence="2" key="2">
    <citation type="submission" date="2025-08" db="UniProtKB">
        <authorList>
            <consortium name="RefSeq"/>
        </authorList>
    </citation>
    <scope>IDENTIFICATION</scope>
    <source>
        <tissue evidence="2">Leaf</tissue>
    </source>
</reference>
<evidence type="ECO:0000313" key="2">
    <source>
        <dbReference type="RefSeq" id="XP_075109310.1"/>
    </source>
</evidence>
<gene>
    <name evidence="2" type="primary">LOC142181077</name>
</gene>
<sequence>MKTPRRNSLFFILSAAVFLLQLSLVPAIAKLQLRRPGPSQEDIDYIHTSCQNTLYPETCINSFQFYADAVQQDPRQLAFYAILKSLRKTKSLASYIISNVAGYEAQIQALYNAVNQIRDSFTQMEKLIEFDCGGESLGFQINKVQTWMSAALTNIDNVTCTHVFKDVEPLKSNVCDRVTTVKELTSNAVTLVNNYANMIYQLRNEL</sequence>
<keyword evidence="1" id="KW-1185">Reference proteome</keyword>
<evidence type="ECO:0000313" key="1">
    <source>
        <dbReference type="Proteomes" id="UP000790787"/>
    </source>
</evidence>
<reference evidence="1" key="1">
    <citation type="journal article" date="2014" name="Nat. Commun.">
        <title>The tobacco genome sequence and its comparison with those of tomato and potato.</title>
        <authorList>
            <person name="Sierro N."/>
            <person name="Battey J.N."/>
            <person name="Ouadi S."/>
            <person name="Bakaher N."/>
            <person name="Bovet L."/>
            <person name="Willig A."/>
            <person name="Goepfert S."/>
            <person name="Peitsch M.C."/>
            <person name="Ivanov N.V."/>
        </authorList>
    </citation>
    <scope>NUCLEOTIDE SEQUENCE [LARGE SCALE GENOMIC DNA]</scope>
</reference>
<name>A0AC58UIJ3_TOBAC</name>
<protein>
    <submittedName>
        <fullName evidence="2">Pectinesterase inhibitor 7-like</fullName>
    </submittedName>
</protein>
<proteinExistence type="predicted"/>
<dbReference type="Proteomes" id="UP000790787">
    <property type="component" value="Chromosome 5"/>
</dbReference>
<organism evidence="1 2">
    <name type="scientific">Nicotiana tabacum</name>
    <name type="common">Common tobacco</name>
    <dbReference type="NCBI Taxonomy" id="4097"/>
    <lineage>
        <taxon>Eukaryota</taxon>
        <taxon>Viridiplantae</taxon>
        <taxon>Streptophyta</taxon>
        <taxon>Embryophyta</taxon>
        <taxon>Tracheophyta</taxon>
        <taxon>Spermatophyta</taxon>
        <taxon>Magnoliopsida</taxon>
        <taxon>eudicotyledons</taxon>
        <taxon>Gunneridae</taxon>
        <taxon>Pentapetalae</taxon>
        <taxon>asterids</taxon>
        <taxon>lamiids</taxon>
        <taxon>Solanales</taxon>
        <taxon>Solanaceae</taxon>
        <taxon>Nicotianoideae</taxon>
        <taxon>Nicotianeae</taxon>
        <taxon>Nicotiana</taxon>
    </lineage>
</organism>
<dbReference type="RefSeq" id="XP_075109310.1">
    <property type="nucleotide sequence ID" value="XM_075253209.1"/>
</dbReference>